<dbReference type="PRINTS" id="PR00069">
    <property type="entry name" value="ALDKETRDTASE"/>
</dbReference>
<organism evidence="8 9">
    <name type="scientific">Phocaeicola plebeius (strain DSM 17135 / JCM 12973 / CCUG 54634 / M2)</name>
    <name type="common">Bacteroides plebeius</name>
    <dbReference type="NCBI Taxonomy" id="484018"/>
    <lineage>
        <taxon>Bacteria</taxon>
        <taxon>Pseudomonadati</taxon>
        <taxon>Bacteroidota</taxon>
        <taxon>Bacteroidia</taxon>
        <taxon>Bacteroidales</taxon>
        <taxon>Bacteroidaceae</taxon>
        <taxon>Phocaeicola</taxon>
    </lineage>
</organism>
<evidence type="ECO:0000256" key="3">
    <source>
        <dbReference type="ARBA" id="ARBA00023002"/>
    </source>
</evidence>
<sequence>MTDMKTITLNNGIEMPTLGYGVFQVSPKECERCVTDAIHTGYRLIDTAQAYYNEEGVGNAIVRLGVPREELFITTKVWISNAGEEKAARSIDESLRKLRTDYIDLLLVHQPFGDYYGTYRAMQKAYQEGKVRAIGLSNFYGARFVDLAENMEVKPAVLQVEAHVFAQQTAMRETIAPYGTRLMAWGPLAQGADNLFKDETLRGIGAKYGKSNAQIALKFLTDEGIIAIPKSVHKERMKENFEIFDFELTEEDRKAIHRLDTGKLKVDHNDPVLAKFLLDYDKNFNPDN</sequence>
<evidence type="ECO:0000259" key="7">
    <source>
        <dbReference type="Pfam" id="PF00248"/>
    </source>
</evidence>
<feature type="active site" description="Proton donor" evidence="4">
    <location>
        <position position="51"/>
    </location>
</feature>
<dbReference type="Gene3D" id="3.20.20.100">
    <property type="entry name" value="NADP-dependent oxidoreductase domain"/>
    <property type="match status" value="1"/>
</dbReference>
<dbReference type="PANTHER" id="PTHR43827:SF3">
    <property type="entry name" value="NADP-DEPENDENT OXIDOREDUCTASE DOMAIN-CONTAINING PROTEIN"/>
    <property type="match status" value="1"/>
</dbReference>
<dbReference type="FunFam" id="3.20.20.100:FF:000015">
    <property type="entry name" value="Oxidoreductase, aldo/keto reductase family"/>
    <property type="match status" value="1"/>
</dbReference>
<dbReference type="PANTHER" id="PTHR43827">
    <property type="entry name" value="2,5-DIKETO-D-GLUCONIC ACID REDUCTASE"/>
    <property type="match status" value="1"/>
</dbReference>
<dbReference type="Pfam" id="PF00248">
    <property type="entry name" value="Aldo_ket_red"/>
    <property type="match status" value="1"/>
</dbReference>
<evidence type="ECO:0000256" key="2">
    <source>
        <dbReference type="ARBA" id="ARBA00022857"/>
    </source>
</evidence>
<evidence type="ECO:0000313" key="8">
    <source>
        <dbReference type="EMBL" id="EDY95118.1"/>
    </source>
</evidence>
<name>B5D0S4_PHOPM</name>
<accession>B5D0S4</accession>
<evidence type="ECO:0000256" key="1">
    <source>
        <dbReference type="ARBA" id="ARBA00007905"/>
    </source>
</evidence>
<reference evidence="8 9" key="1">
    <citation type="submission" date="2008-08" db="EMBL/GenBank/DDBJ databases">
        <title>Draft genome sequence of Bacteroides plebeius (DSM 17135).</title>
        <authorList>
            <person name="Sudarsanam P."/>
            <person name="Ley R."/>
            <person name="Guruge J."/>
            <person name="Turnbaugh P.J."/>
            <person name="Mahowald M."/>
            <person name="Liep D."/>
            <person name="Gordon J."/>
        </authorList>
    </citation>
    <scope>NUCLEOTIDE SEQUENCE [LARGE SCALE GENOMIC DNA]</scope>
    <source>
        <strain evidence="9">DSM 17135 / JCM 12973 / M2</strain>
    </source>
</reference>
<evidence type="ECO:0000256" key="6">
    <source>
        <dbReference type="PIRSR" id="PIRSR000097-3"/>
    </source>
</evidence>
<reference evidence="8 9" key="2">
    <citation type="submission" date="2008-08" db="EMBL/GenBank/DDBJ databases">
        <authorList>
            <person name="Fulton L."/>
            <person name="Clifton S."/>
            <person name="Fulton B."/>
            <person name="Xu J."/>
            <person name="Minx P."/>
            <person name="Pepin K.H."/>
            <person name="Johnson M."/>
            <person name="Thiruvilangam P."/>
            <person name="Bhonagiri V."/>
            <person name="Nash W.E."/>
            <person name="Mardis E.R."/>
            <person name="Wilson R.K."/>
        </authorList>
    </citation>
    <scope>NUCLEOTIDE SEQUENCE [LARGE SCALE GENOMIC DNA]</scope>
    <source>
        <strain evidence="9">DSM 17135 / JCM 12973 / M2</strain>
    </source>
</reference>
<feature type="binding site" evidence="5">
    <location>
        <position position="109"/>
    </location>
    <ligand>
        <name>substrate</name>
    </ligand>
</feature>
<dbReference type="AlphaFoldDB" id="B5D0S4"/>
<dbReference type="GO" id="GO:0016616">
    <property type="term" value="F:oxidoreductase activity, acting on the CH-OH group of donors, NAD or NADP as acceptor"/>
    <property type="evidence" value="ECO:0007669"/>
    <property type="project" value="UniProtKB-ARBA"/>
</dbReference>
<keyword evidence="3" id="KW-0560">Oxidoreductase</keyword>
<dbReference type="eggNOG" id="COG0656">
    <property type="taxonomic scope" value="Bacteria"/>
</dbReference>
<dbReference type="Proteomes" id="UP000003452">
    <property type="component" value="Unassembled WGS sequence"/>
</dbReference>
<dbReference type="SUPFAM" id="SSF51430">
    <property type="entry name" value="NAD(P)-linked oxidoreductase"/>
    <property type="match status" value="1"/>
</dbReference>
<dbReference type="InterPro" id="IPR036812">
    <property type="entry name" value="NAD(P)_OxRdtase_dom_sf"/>
</dbReference>
<dbReference type="PROSITE" id="PS00063">
    <property type="entry name" value="ALDOKETO_REDUCTASE_3"/>
    <property type="match status" value="1"/>
</dbReference>
<dbReference type="PROSITE" id="PS00798">
    <property type="entry name" value="ALDOKETO_REDUCTASE_1"/>
    <property type="match status" value="1"/>
</dbReference>
<dbReference type="InterPro" id="IPR020471">
    <property type="entry name" value="AKR"/>
</dbReference>
<dbReference type="PIRSF" id="PIRSF000097">
    <property type="entry name" value="AKR"/>
    <property type="match status" value="1"/>
</dbReference>
<evidence type="ECO:0000256" key="4">
    <source>
        <dbReference type="PIRSR" id="PIRSR000097-1"/>
    </source>
</evidence>
<dbReference type="InterPro" id="IPR023210">
    <property type="entry name" value="NADP_OxRdtase_dom"/>
</dbReference>
<evidence type="ECO:0000313" key="9">
    <source>
        <dbReference type="Proteomes" id="UP000003452"/>
    </source>
</evidence>
<dbReference type="HOGENOM" id="CLU_023205_0_1_10"/>
<dbReference type="EMBL" id="ABQC02000021">
    <property type="protein sequence ID" value="EDY95118.1"/>
    <property type="molecule type" value="Genomic_DNA"/>
</dbReference>
<dbReference type="InterPro" id="IPR018170">
    <property type="entry name" value="Aldo/ket_reductase_CS"/>
</dbReference>
<comment type="caution">
    <text evidence="8">The sequence shown here is derived from an EMBL/GenBank/DDBJ whole genome shotgun (WGS) entry which is preliminary data.</text>
</comment>
<dbReference type="CDD" id="cd19133">
    <property type="entry name" value="AKR_AKR5F1"/>
    <property type="match status" value="1"/>
</dbReference>
<proteinExistence type="inferred from homology"/>
<keyword evidence="2" id="KW-0521">NADP</keyword>
<dbReference type="PROSITE" id="PS00062">
    <property type="entry name" value="ALDOKETO_REDUCTASE_2"/>
    <property type="match status" value="1"/>
</dbReference>
<evidence type="ECO:0000256" key="5">
    <source>
        <dbReference type="PIRSR" id="PIRSR000097-2"/>
    </source>
</evidence>
<feature type="domain" description="NADP-dependent oxidoreductase" evidence="7">
    <location>
        <begin position="24"/>
        <end position="259"/>
    </location>
</feature>
<protein>
    <submittedName>
        <fullName evidence="8">Oxidoreductase, aldo/keto reductase family protein</fullName>
    </submittedName>
</protein>
<comment type="similarity">
    <text evidence="1">Belongs to the aldo/keto reductase family.</text>
</comment>
<feature type="site" description="Lowers pKa of active site Tyr" evidence="6">
    <location>
        <position position="76"/>
    </location>
</feature>
<gene>
    <name evidence="8" type="ORF">BACPLE_02601</name>
</gene>